<comment type="subunit">
    <text evidence="2">Heterodimer of SbcC and SbcD.</text>
</comment>
<evidence type="ECO:0000313" key="6">
    <source>
        <dbReference type="EMBL" id="MRH42518.1"/>
    </source>
</evidence>
<dbReference type="RefSeq" id="WP_153736158.1">
    <property type="nucleotide sequence ID" value="NZ_WJNG01000005.1"/>
</dbReference>
<keyword evidence="7" id="KW-1185">Reference proteome</keyword>
<protein>
    <recommendedName>
        <fullName evidence="3">Nuclease SbcCD subunit C</fullName>
    </recommendedName>
</protein>
<dbReference type="EMBL" id="WJNG01000005">
    <property type="protein sequence ID" value="MRH42518.1"/>
    <property type="molecule type" value="Genomic_DNA"/>
</dbReference>
<feature type="coiled-coil region" evidence="4">
    <location>
        <begin position="271"/>
        <end position="304"/>
    </location>
</feature>
<gene>
    <name evidence="6" type="ORF">GH741_07445</name>
</gene>
<reference evidence="6" key="1">
    <citation type="submission" date="2019-11" db="EMBL/GenBank/DDBJ databases">
        <authorList>
            <person name="Li J."/>
        </authorList>
    </citation>
    <scope>NUCLEOTIDE SEQUENCE</scope>
    <source>
        <strain evidence="6">B6B</strain>
    </source>
</reference>
<evidence type="ECO:0000259" key="5">
    <source>
        <dbReference type="Pfam" id="PF13476"/>
    </source>
</evidence>
<dbReference type="Pfam" id="PF13476">
    <property type="entry name" value="AAA_23"/>
    <property type="match status" value="1"/>
</dbReference>
<keyword evidence="4" id="KW-0175">Coiled coil</keyword>
<comment type="caution">
    <text evidence="6">The sequence shown here is derived from an EMBL/GenBank/DDBJ whole genome shotgun (WGS) entry which is preliminary data.</text>
</comment>
<evidence type="ECO:0000256" key="4">
    <source>
        <dbReference type="SAM" id="Coils"/>
    </source>
</evidence>
<dbReference type="GO" id="GO:0006302">
    <property type="term" value="P:double-strand break repair"/>
    <property type="evidence" value="ECO:0007669"/>
    <property type="project" value="InterPro"/>
</dbReference>
<dbReference type="Proteomes" id="UP000799092">
    <property type="component" value="Unassembled WGS sequence"/>
</dbReference>
<organism evidence="6 7">
    <name type="scientific">Aquibacillus halophilus</name>
    <dbReference type="NCBI Taxonomy" id="930132"/>
    <lineage>
        <taxon>Bacteria</taxon>
        <taxon>Bacillati</taxon>
        <taxon>Bacillota</taxon>
        <taxon>Bacilli</taxon>
        <taxon>Bacillales</taxon>
        <taxon>Bacillaceae</taxon>
        <taxon>Aquibacillus</taxon>
    </lineage>
</organism>
<dbReference type="InterPro" id="IPR038729">
    <property type="entry name" value="Rad50/SbcC_AAA"/>
</dbReference>
<evidence type="ECO:0000256" key="1">
    <source>
        <dbReference type="ARBA" id="ARBA00006930"/>
    </source>
</evidence>
<dbReference type="Pfam" id="PF13558">
    <property type="entry name" value="SbcC_Walker_B"/>
    <property type="match status" value="1"/>
</dbReference>
<name>A0A6A8DA99_9BACI</name>
<dbReference type="OrthoDB" id="9795626at2"/>
<evidence type="ECO:0000256" key="3">
    <source>
        <dbReference type="ARBA" id="ARBA00013368"/>
    </source>
</evidence>
<feature type="coiled-coil region" evidence="4">
    <location>
        <begin position="762"/>
        <end position="896"/>
    </location>
</feature>
<dbReference type="SUPFAM" id="SSF52540">
    <property type="entry name" value="P-loop containing nucleoside triphosphate hydrolases"/>
    <property type="match status" value="2"/>
</dbReference>
<evidence type="ECO:0000313" key="7">
    <source>
        <dbReference type="Proteomes" id="UP000799092"/>
    </source>
</evidence>
<dbReference type="PANTHER" id="PTHR32114:SF2">
    <property type="entry name" value="ABC TRANSPORTER ABCH.3"/>
    <property type="match status" value="1"/>
</dbReference>
<accession>A0A6A8DA99</accession>
<comment type="similarity">
    <text evidence="1">Belongs to the SMC family. SbcC subfamily.</text>
</comment>
<evidence type="ECO:0000256" key="2">
    <source>
        <dbReference type="ARBA" id="ARBA00011322"/>
    </source>
</evidence>
<sequence length="1030" mass="118994">MKPLKLKLTAFGPYKNTETIDFTELNQNRLFVVSGNTGAGKTTIFDGICFALYGSASGEDRNDSKLLRSDFAEDDTHTSVELEFEIHGRIFRILRQLGHVKQGNKGATGERYEFYEFVNDKEVPCVDRQMVSEINKEVESLIGLSQDQFSQIVMLPQGEFRKLLTSQTENKEEILRRIFKTEPYKQITERLKEKKKVVEETFNQKSQQRDHYIKNIPSVLPEREHSTLSRVLSEDYYNINQVIEGLEGEVSFYEEKILLDDKKYNDAYESHDKKQTEYHQAKALNDQLKELDVKKQKLNDIQEKTPNFQVKEKQLKSAERASNVEVYHHQLLDWQHAQKGKNETLNNAISDLDTKIEKLENAQAFYQHQENKKNEREDTTKKLDRLQDILPIVKESDAKKQELSQLESSVKQLSDHFKSLEEQMKQKKKLKQELQQEINELEMATNQLPINQQQLTDMRENYKILDDYKKLNDNLLELEKELKIKKKNFESAQSNYTKIEAAWFNGQASILATHLHNGEPCPVCGSEQHPNKATNQDGTPTKEELEKAKNDLNKKDGDYRTVIARYETALTLVKEKQQEIEQISISLEKVDSVRIELLEEGKQLKNKIDQLKSSHEKLLGQREQSQKNEKAIEALEENIKQVTAKYNDVKSSYDTKRATYQERIQSIPEEIRILSELEKQIDTTKSLKLSLEKAWEEAQQKLQQAKEEHTNAKSNLVHAKKQVEETKEKTDASQISFDQALAKAGFASEQEYKEAILVETTRNKLKVEIDEFNTTLALLKEQVKELSESLKDKKGFDLKALTTELEHFRQAYETALNQLNQSKEYRKSALELKQNIHRANENVRLEEEELNRVTDLYDVIRGQNSAKISFERYLQIEYLEQIIQAANDRLRRLSNGQFYLMRSDRMESRGRQSGLGLDVHDAYTGQTRDVKTLSGGEKFNASLCLALGMADVIQSFQGGVSIETMFIDEGFGSLDEESLNKAIDTLIDLQQSGRMIGVISHVQELKTAIPAILQVEKTKEGFSRTRFVVN</sequence>
<dbReference type="InterPro" id="IPR027417">
    <property type="entry name" value="P-loop_NTPase"/>
</dbReference>
<feature type="coiled-coil region" evidence="4">
    <location>
        <begin position="342"/>
        <end position="495"/>
    </location>
</feature>
<dbReference type="PANTHER" id="PTHR32114">
    <property type="entry name" value="ABC TRANSPORTER ABCH.3"/>
    <property type="match status" value="1"/>
</dbReference>
<proteinExistence type="inferred from homology"/>
<dbReference type="GO" id="GO:0016887">
    <property type="term" value="F:ATP hydrolysis activity"/>
    <property type="evidence" value="ECO:0007669"/>
    <property type="project" value="InterPro"/>
</dbReference>
<dbReference type="AlphaFoldDB" id="A0A6A8DA99"/>
<feature type="domain" description="Rad50/SbcC-type AAA" evidence="5">
    <location>
        <begin position="5"/>
        <end position="208"/>
    </location>
</feature>
<dbReference type="Gene3D" id="3.40.50.300">
    <property type="entry name" value="P-loop containing nucleotide triphosphate hydrolases"/>
    <property type="match status" value="2"/>
</dbReference>
<feature type="coiled-coil region" evidence="4">
    <location>
        <begin position="594"/>
        <end position="729"/>
    </location>
</feature>